<proteinExistence type="predicted"/>
<evidence type="ECO:0000313" key="1">
    <source>
        <dbReference type="EMBL" id="QEQ93585.1"/>
    </source>
</evidence>
<gene>
    <name evidence="1" type="primary">7</name>
    <name evidence="1" type="ORF">SEA_ZUKO_7</name>
</gene>
<dbReference type="EMBL" id="MN204493">
    <property type="protein sequence ID" value="QEQ93585.1"/>
    <property type="molecule type" value="Genomic_DNA"/>
</dbReference>
<evidence type="ECO:0000313" key="2">
    <source>
        <dbReference type="Proteomes" id="UP000327392"/>
    </source>
</evidence>
<sequence length="550" mass="62014">MVTTLADDPLGPTVNASTFDHEVYLANAITFAASIDGQGWSGERPLTQVIPLGDGTTEQVFTQAGRIYMTKHDPMLFALVYCRNLITDDAGNISFAELHLELCRYVQRWKEPIKARESRTAFVAPREAGKSSWVFKILPLWASCHEHVKFIAAFSSSATQAQKHLSGFKRQVDTNQLIRADFPKLVTPAKRPSGGNVADTQEMYHSQSEFTFTAAGLDSEILGLVDPQNRRPDLIILDDIEPDEANYSQYQMRKRLITVIDTVLAMNERAHVALIGTVTMPGSIVHQLVETVTTTKEVPKWITDENFNVVYLEPILQNEDGTDRSIWPFKWPLEYLNSIKHTTSFKKNFLNQPIRMDGDYWVPEDFQYWECGDDATHTLLQIDPATTSKTSSDYYGVAVIEYDPGKSVVENGKRKIIRPKRCSVLYCRQFRLSPKLMRAKALEICEAFPQIGRIRVESNQGGEAWLSVFHDMPVKVVIHSEHINKKVRASHLLNHYQRNRVGHAKPLPELEAQMLAFPNVLNDDMVDAVGAGVAFFLKPPKTAGGSSQKY</sequence>
<dbReference type="GeneID" id="77931361"/>
<dbReference type="InterPro" id="IPR027417">
    <property type="entry name" value="P-loop_NTPase"/>
</dbReference>
<dbReference type="KEGG" id="vg:77931361"/>
<name>A0A5J6D7Y3_9CAUD</name>
<dbReference type="Proteomes" id="UP000327392">
    <property type="component" value="Segment"/>
</dbReference>
<protein>
    <submittedName>
        <fullName evidence="1">Terminase</fullName>
    </submittedName>
</protein>
<reference evidence="1 2" key="1">
    <citation type="submission" date="2019-07" db="EMBL/GenBank/DDBJ databases">
        <authorList>
            <person name="Mandava P."/>
            <person name="Ferry J.C."/>
            <person name="Fallon S.M."/>
            <person name="Hajdenberg M."/>
            <person name="Sharma E."/>
            <person name="Shaffer C.D."/>
            <person name="Weston-Hafer K.A."/>
            <person name="Garlena R.A."/>
            <person name="Russell D.A."/>
            <person name="Pope W.H."/>
            <person name="Jacobs-Sera D."/>
            <person name="Hatfull G.F."/>
        </authorList>
    </citation>
    <scope>NUCLEOTIDE SEQUENCE [LARGE SCALE GENOMIC DNA]</scope>
</reference>
<organism evidence="1 2">
    <name type="scientific">Streptomyces phage Zuko</name>
    <dbReference type="NCBI Taxonomy" id="2601695"/>
    <lineage>
        <taxon>Viruses</taxon>
        <taxon>Duplodnaviria</taxon>
        <taxon>Heunggongvirae</taxon>
        <taxon>Uroviricota</taxon>
        <taxon>Caudoviricetes</taxon>
        <taxon>Zukovirus</taxon>
        <taxon>Zukovirus zuko</taxon>
    </lineage>
</organism>
<keyword evidence="2" id="KW-1185">Reference proteome</keyword>
<accession>A0A5J6D7Y3</accession>
<dbReference type="Gene3D" id="3.40.50.300">
    <property type="entry name" value="P-loop containing nucleotide triphosphate hydrolases"/>
    <property type="match status" value="1"/>
</dbReference>
<dbReference type="RefSeq" id="YP_010655498.1">
    <property type="nucleotide sequence ID" value="NC_070829.1"/>
</dbReference>